<sequence length="73" mass="8365">MRLQAPSESTDEKATSKQQLHLPFQLDRKAEQRRRVSKLIDSVPRIMKASELEPPRPKKNSSCQKCGDTTPLF</sequence>
<reference evidence="2 3" key="1">
    <citation type="submission" date="2019-08" db="EMBL/GenBank/DDBJ databases">
        <title>Deep-cultivation of Planctomycetes and their phenomic and genomic characterization uncovers novel biology.</title>
        <authorList>
            <person name="Wiegand S."/>
            <person name="Jogler M."/>
            <person name="Boedeker C."/>
            <person name="Pinto D."/>
            <person name="Vollmers J."/>
            <person name="Rivas-Marin E."/>
            <person name="Kohn T."/>
            <person name="Peeters S.H."/>
            <person name="Heuer A."/>
            <person name="Rast P."/>
            <person name="Oberbeckmann S."/>
            <person name="Bunk B."/>
            <person name="Jeske O."/>
            <person name="Meyerdierks A."/>
            <person name="Storesund J.E."/>
            <person name="Kallscheuer N."/>
            <person name="Luecker S."/>
            <person name="Lage O.M."/>
            <person name="Pohl T."/>
            <person name="Merkel B.J."/>
            <person name="Hornburger P."/>
            <person name="Mueller R.-W."/>
            <person name="Bruemmer F."/>
            <person name="Labrenz M."/>
            <person name="Spormann A.M."/>
            <person name="Op den Camp H."/>
            <person name="Overmann J."/>
            <person name="Amann R."/>
            <person name="Jetten M.S.M."/>
            <person name="Mascher T."/>
            <person name="Medema M.H."/>
            <person name="Devos D.P."/>
            <person name="Kaster A.-K."/>
            <person name="Ovreas L."/>
            <person name="Rohde M."/>
            <person name="Galperin M.Y."/>
            <person name="Jogler C."/>
        </authorList>
    </citation>
    <scope>NUCLEOTIDE SEQUENCE [LARGE SCALE GENOMIC DNA]</scope>
    <source>
        <strain evidence="2 3">Pr1d</strain>
    </source>
</reference>
<evidence type="ECO:0000256" key="1">
    <source>
        <dbReference type="SAM" id="MobiDB-lite"/>
    </source>
</evidence>
<name>A0A5B9QBV0_9BACT</name>
<evidence type="ECO:0000313" key="2">
    <source>
        <dbReference type="EMBL" id="QEG35259.1"/>
    </source>
</evidence>
<dbReference type="KEGG" id="bgok:Pr1d_25540"/>
<proteinExistence type="predicted"/>
<feature type="region of interest" description="Disordered" evidence="1">
    <location>
        <begin position="1"/>
        <end position="73"/>
    </location>
</feature>
<dbReference type="AlphaFoldDB" id="A0A5B9QBV0"/>
<protein>
    <submittedName>
        <fullName evidence="2">Uncharacterized protein</fullName>
    </submittedName>
</protein>
<evidence type="ECO:0000313" key="3">
    <source>
        <dbReference type="Proteomes" id="UP000323917"/>
    </source>
</evidence>
<keyword evidence="3" id="KW-1185">Reference proteome</keyword>
<dbReference type="EMBL" id="CP042913">
    <property type="protein sequence ID" value="QEG35259.1"/>
    <property type="molecule type" value="Genomic_DNA"/>
</dbReference>
<dbReference type="Proteomes" id="UP000323917">
    <property type="component" value="Chromosome"/>
</dbReference>
<organism evidence="2 3">
    <name type="scientific">Bythopirellula goksoeyrii</name>
    <dbReference type="NCBI Taxonomy" id="1400387"/>
    <lineage>
        <taxon>Bacteria</taxon>
        <taxon>Pseudomonadati</taxon>
        <taxon>Planctomycetota</taxon>
        <taxon>Planctomycetia</taxon>
        <taxon>Pirellulales</taxon>
        <taxon>Lacipirellulaceae</taxon>
        <taxon>Bythopirellula</taxon>
    </lineage>
</organism>
<accession>A0A5B9QBV0</accession>
<gene>
    <name evidence="2" type="ORF">Pr1d_25540</name>
</gene>